<evidence type="ECO:0000256" key="1">
    <source>
        <dbReference type="ARBA" id="ARBA00022691"/>
    </source>
</evidence>
<dbReference type="InterPro" id="IPR007197">
    <property type="entry name" value="rSAM"/>
</dbReference>
<keyword evidence="2" id="KW-0479">Metal-binding</keyword>
<dbReference type="SMART" id="SM00729">
    <property type="entry name" value="Elp3"/>
    <property type="match status" value="1"/>
</dbReference>
<organism evidence="6 7">
    <name type="scientific">Desulforamulus ruminis (strain ATCC 23193 / DSM 2154 / NCIMB 8452 / DL)</name>
    <name type="common">Desulfotomaculum ruminis</name>
    <dbReference type="NCBI Taxonomy" id="696281"/>
    <lineage>
        <taxon>Bacteria</taxon>
        <taxon>Bacillati</taxon>
        <taxon>Bacillota</taxon>
        <taxon>Clostridia</taxon>
        <taxon>Eubacteriales</taxon>
        <taxon>Peptococcaceae</taxon>
        <taxon>Desulforamulus</taxon>
    </lineage>
</organism>
<dbReference type="eggNOG" id="COG0535">
    <property type="taxonomic scope" value="Bacteria"/>
</dbReference>
<evidence type="ECO:0000256" key="4">
    <source>
        <dbReference type="ARBA" id="ARBA00023014"/>
    </source>
</evidence>
<dbReference type="PANTHER" id="PTHR11228">
    <property type="entry name" value="RADICAL SAM DOMAIN PROTEIN"/>
    <property type="match status" value="1"/>
</dbReference>
<dbReference type="Pfam" id="PF04055">
    <property type="entry name" value="Radical_SAM"/>
    <property type="match status" value="1"/>
</dbReference>
<keyword evidence="3" id="KW-0408">Iron</keyword>
<dbReference type="InterPro" id="IPR006638">
    <property type="entry name" value="Elp3/MiaA/NifB-like_rSAM"/>
</dbReference>
<evidence type="ECO:0000313" key="6">
    <source>
        <dbReference type="EMBL" id="AEG58726.1"/>
    </source>
</evidence>
<reference evidence="7" key="1">
    <citation type="submission" date="2011-05" db="EMBL/GenBank/DDBJ databases">
        <title>Complete sequence of Desulfotomaculum ruminis DSM 2154.</title>
        <authorList>
            <person name="Lucas S."/>
            <person name="Copeland A."/>
            <person name="Lapidus A."/>
            <person name="Cheng J.-F."/>
            <person name="Goodwin L."/>
            <person name="Pitluck S."/>
            <person name="Lu M."/>
            <person name="Detter J.C."/>
            <person name="Han C."/>
            <person name="Tapia R."/>
            <person name="Land M."/>
            <person name="Hauser L."/>
            <person name="Kyrpides N."/>
            <person name="Ivanova N."/>
            <person name="Mikhailova N."/>
            <person name="Pagani I."/>
            <person name="Stams A.J.M."/>
            <person name="Plugge C.M."/>
            <person name="Muyzer G."/>
            <person name="Kuever J."/>
            <person name="Parshina S.N."/>
            <person name="Ivanova A.E."/>
            <person name="Nazina T.N."/>
            <person name="Brambilla E."/>
            <person name="Spring S."/>
            <person name="Klenk H.-P."/>
            <person name="Woyke T."/>
        </authorList>
    </citation>
    <scope>NUCLEOTIDE SEQUENCE [LARGE SCALE GENOMIC DNA]</scope>
    <source>
        <strain evidence="7">ATCC 23193 / DSM 2154 / NCIB 8452 / DL</strain>
    </source>
</reference>
<evidence type="ECO:0000256" key="2">
    <source>
        <dbReference type="ARBA" id="ARBA00022723"/>
    </source>
</evidence>
<dbReference type="SUPFAM" id="SSF102114">
    <property type="entry name" value="Radical SAM enzymes"/>
    <property type="match status" value="1"/>
</dbReference>
<dbReference type="PROSITE" id="PS51918">
    <property type="entry name" value="RADICAL_SAM"/>
    <property type="match status" value="1"/>
</dbReference>
<dbReference type="OrthoDB" id="7021155at2"/>
<keyword evidence="7" id="KW-1185">Reference proteome</keyword>
<dbReference type="PANTHER" id="PTHR11228:SF7">
    <property type="entry name" value="PQQA PEPTIDE CYCLASE"/>
    <property type="match status" value="1"/>
</dbReference>
<dbReference type="InterPro" id="IPR050377">
    <property type="entry name" value="Radical_SAM_PqqE_MftC-like"/>
</dbReference>
<sequence length="300" mass="34562">MKSRHFLSLAFFGFKTILFRQKKPILATIILTDSCNLSCRHCAVNNITGRMLSYRDVLAEMQAFYREGVRILFFCGGETLLWQDGGKNIRDLMKEAKKMGFYLVNLVTNGTLELNIPEADVLFLSLDGNRESHNLIRGDTYDQIMRNLNRAENCNICIYMAVNKLNYRHIEEVCQQAKEHPHLRSISFNFHTPYPGTESLTLDAEEKRVAVAAIKKMIVKGMPIFNLPSALDTYLENHWSRPCHQCVVSENKQRYLCGRCVEIDGLCRQCGYLFAVEFSLLCAGNPRAIYEMLRTYLKYI</sequence>
<dbReference type="KEGG" id="dru:Desru_0438"/>
<dbReference type="GO" id="GO:0003824">
    <property type="term" value="F:catalytic activity"/>
    <property type="evidence" value="ECO:0007669"/>
    <property type="project" value="InterPro"/>
</dbReference>
<gene>
    <name evidence="6" type="ordered locus">Desru_0438</name>
</gene>
<feature type="domain" description="Radical SAM core" evidence="5">
    <location>
        <begin position="21"/>
        <end position="228"/>
    </location>
</feature>
<accession>F6DRH2</accession>
<dbReference type="CDD" id="cd01335">
    <property type="entry name" value="Radical_SAM"/>
    <property type="match status" value="1"/>
</dbReference>
<protein>
    <submittedName>
        <fullName evidence="6">Radical SAM domain protein</fullName>
    </submittedName>
</protein>
<keyword evidence="1" id="KW-0949">S-adenosyl-L-methionine</keyword>
<dbReference type="GO" id="GO:0051536">
    <property type="term" value="F:iron-sulfur cluster binding"/>
    <property type="evidence" value="ECO:0007669"/>
    <property type="project" value="UniProtKB-KW"/>
</dbReference>
<dbReference type="InterPro" id="IPR058240">
    <property type="entry name" value="rSAM_sf"/>
</dbReference>
<evidence type="ECO:0000313" key="7">
    <source>
        <dbReference type="Proteomes" id="UP000009234"/>
    </source>
</evidence>
<dbReference type="SFLD" id="SFLDS00029">
    <property type="entry name" value="Radical_SAM"/>
    <property type="match status" value="1"/>
</dbReference>
<dbReference type="InterPro" id="IPR013785">
    <property type="entry name" value="Aldolase_TIM"/>
</dbReference>
<evidence type="ECO:0000259" key="5">
    <source>
        <dbReference type="PROSITE" id="PS51918"/>
    </source>
</evidence>
<dbReference type="EMBL" id="CP002780">
    <property type="protein sequence ID" value="AEG58726.1"/>
    <property type="molecule type" value="Genomic_DNA"/>
</dbReference>
<dbReference type="RefSeq" id="WP_013840501.1">
    <property type="nucleotide sequence ID" value="NC_015589.1"/>
</dbReference>
<keyword evidence="4" id="KW-0411">Iron-sulfur</keyword>
<name>F6DRH2_DESRL</name>
<dbReference type="Proteomes" id="UP000009234">
    <property type="component" value="Chromosome"/>
</dbReference>
<dbReference type="AlphaFoldDB" id="F6DRH2"/>
<dbReference type="GO" id="GO:0046872">
    <property type="term" value="F:metal ion binding"/>
    <property type="evidence" value="ECO:0007669"/>
    <property type="project" value="UniProtKB-KW"/>
</dbReference>
<proteinExistence type="predicted"/>
<dbReference type="HOGENOM" id="CLU_938926_0_0_9"/>
<evidence type="ECO:0000256" key="3">
    <source>
        <dbReference type="ARBA" id="ARBA00023004"/>
    </source>
</evidence>
<dbReference type="STRING" id="696281.Desru_0438"/>
<dbReference type="Gene3D" id="3.20.20.70">
    <property type="entry name" value="Aldolase class I"/>
    <property type="match status" value="1"/>
</dbReference>
<reference evidence="6 7" key="2">
    <citation type="journal article" date="2012" name="Stand. Genomic Sci.">
        <title>Complete genome sequence of the sulfate-reducing firmicute Desulfotomaculum ruminis type strain (DL(T)).</title>
        <authorList>
            <person name="Spring S."/>
            <person name="Visser M."/>
            <person name="Lu M."/>
            <person name="Copeland A."/>
            <person name="Lapidus A."/>
            <person name="Lucas S."/>
            <person name="Cheng J.F."/>
            <person name="Han C."/>
            <person name="Tapia R."/>
            <person name="Goodwin L.A."/>
            <person name="Pitluck S."/>
            <person name="Ivanova N."/>
            <person name="Land M."/>
            <person name="Hauser L."/>
            <person name="Larimer F."/>
            <person name="Rohde M."/>
            <person name="Goker M."/>
            <person name="Detter J.C."/>
            <person name="Kyrpides N.C."/>
            <person name="Woyke T."/>
            <person name="Schaap P.J."/>
            <person name="Plugge C.M."/>
            <person name="Muyzer G."/>
            <person name="Kuever J."/>
            <person name="Pereira I.A."/>
            <person name="Parshina S.N."/>
            <person name="Bernier-Latmani R."/>
            <person name="Stams A.J."/>
            <person name="Klenk H.P."/>
        </authorList>
    </citation>
    <scope>NUCLEOTIDE SEQUENCE [LARGE SCALE GENOMIC DNA]</scope>
    <source>
        <strain evidence="7">ATCC 23193 / DSM 2154 / NCIB 8452 / DL</strain>
    </source>
</reference>
<dbReference type="SFLD" id="SFLDG01067">
    <property type="entry name" value="SPASM/twitch_domain_containing"/>
    <property type="match status" value="1"/>
</dbReference>